<sequence length="157" mass="17937">MTTVDAALLSSFSKYKSPIELGCNMEWKRVLNRDCNNTLLKIKSQDNLIRLLLNVHFLLELVTSFPFAVTIFQPQLRQMFVPVFLNCWLAKGALQAMMEVKQWRLLAIFTKYLARKPSTNVQLDIGFINFVTETSLEDEDGRGHSLVVDDGQLRAIA</sequence>
<evidence type="ECO:0000313" key="3">
    <source>
        <dbReference type="WBParaSite" id="Hba_12128"/>
    </source>
</evidence>
<evidence type="ECO:0000256" key="1">
    <source>
        <dbReference type="SAM" id="Phobius"/>
    </source>
</evidence>
<organism evidence="2 3">
    <name type="scientific">Heterorhabditis bacteriophora</name>
    <name type="common">Entomopathogenic nematode worm</name>
    <dbReference type="NCBI Taxonomy" id="37862"/>
    <lineage>
        <taxon>Eukaryota</taxon>
        <taxon>Metazoa</taxon>
        <taxon>Ecdysozoa</taxon>
        <taxon>Nematoda</taxon>
        <taxon>Chromadorea</taxon>
        <taxon>Rhabditida</taxon>
        <taxon>Rhabditina</taxon>
        <taxon>Rhabditomorpha</taxon>
        <taxon>Strongyloidea</taxon>
        <taxon>Heterorhabditidae</taxon>
        <taxon>Heterorhabditis</taxon>
    </lineage>
</organism>
<proteinExistence type="predicted"/>
<evidence type="ECO:0000313" key="2">
    <source>
        <dbReference type="Proteomes" id="UP000095283"/>
    </source>
</evidence>
<feature type="transmembrane region" description="Helical" evidence="1">
    <location>
        <begin position="51"/>
        <end position="73"/>
    </location>
</feature>
<protein>
    <submittedName>
        <fullName evidence="3">Transmembrane protein</fullName>
    </submittedName>
</protein>
<dbReference type="AlphaFoldDB" id="A0A1I7X3F6"/>
<keyword evidence="1" id="KW-0812">Transmembrane</keyword>
<keyword evidence="2" id="KW-1185">Reference proteome</keyword>
<keyword evidence="1" id="KW-1133">Transmembrane helix</keyword>
<accession>A0A1I7X3F6</accession>
<reference evidence="3" key="1">
    <citation type="submission" date="2016-11" db="UniProtKB">
        <authorList>
            <consortium name="WormBaseParasite"/>
        </authorList>
    </citation>
    <scope>IDENTIFICATION</scope>
</reference>
<dbReference type="Proteomes" id="UP000095283">
    <property type="component" value="Unplaced"/>
</dbReference>
<dbReference type="WBParaSite" id="Hba_12128">
    <property type="protein sequence ID" value="Hba_12128"/>
    <property type="gene ID" value="Hba_12128"/>
</dbReference>
<name>A0A1I7X3F6_HETBA</name>
<keyword evidence="1" id="KW-0472">Membrane</keyword>